<sequence length="1089" mass="121630">MNNIMRKRIATILSLAATMSATTYADNGGFNISTIKNRPLAHLETKWKDEDKVHIEEELNFWDIETHWAKDSIKNLISKNILSGYDDGTFRPDEPMTRAELADSIQRIFGIQKDAPRKEFKDVNTKNTLYYDAIETVAGAGILNDYGTEFKPSQLVTKEEALSGIIQAYNMTEYIADQNLNEVFKDAKNISNWTENAINVLLSQGYISAKQDGTFGADDQITRAQFMTLIDNLTQEIITNSGEYEYGYFDGNLVINVENVTLRNTTIDGDLYLAQGIGDGDIILDNVNVTGTLYIEGGGNETVYIKSSKIVNMLLDKYNDKILIKGDKSTEVEKAEIESAAGIDGEFYLGTAIIKVNGTAFEILPEKIKIEEADDDITVTIKGETVTSEDITTENKIKQPLIEKIKDKLEKEKKEKEEKKRLEQAAQENITEDEADNDDDDKKDDGTEEDRNYNLEITTIDETYSDKYTTLACSTGKYGHIANRSIFNVNGYLYVSDKIGDKIILKKYDVDLEIPKLLQEQILSLPEVEIFGGFSMTEDAYFILSGNSNEEELSDIEIIRLEKYDYSGKLIGTASMDATKATVAYPFDVSHVSIKQSGDTLFVHSGKLMYKEKDNLNHQSQLTFAFNTADMTENYSIEHYQSNHISHSFNQYADFDVEQAYIVDLGDAYPRAVVLGKIDPATGRRTLKKELIQIPGRVGDNTTGVQIGGLEVASNTIITVINKYDFGPNNDSTANRGVRDISILVYDKTKEISKEIKLTDYISKGNSASTARLVDMGNDRFMVMWTEYIFDDRKMIDEVFHYVEIDQYGEKLTSIYNHESAKLSADALPLFINNKIVWVAQDLYHEIKIGNPIIRDNVITPIVTAIEQPDKTILELSTSTEGAQIYYTIDGSIASKDSILYDGAFEISENTTLQAIALKDGMKDSEILKIEYVLNQVESPTANIPAGTYTTFQHITLSSLTSGASIYYTTDESFATINSTRYAKPIEITSTTVLKAIAAKDGMGTSNLFEATYTINSITDEPISLFIEQDDEYSVEMLPETDPEVDRLPSQDGGMAPEMGVIPDVNIEILPEIDPEADKLPSQDGGMAP</sequence>
<evidence type="ECO:0000313" key="1">
    <source>
        <dbReference type="EMBL" id="ONI38432.1"/>
    </source>
</evidence>
<reference evidence="1" key="1">
    <citation type="submission" date="2016-08" db="EMBL/GenBank/DDBJ databases">
        <authorList>
            <person name="Ngugi D.K."/>
            <person name="Miyake S."/>
            <person name="Stingl U."/>
        </authorList>
    </citation>
    <scope>NUCLEOTIDE SEQUENCE</scope>
    <source>
        <strain evidence="1">SCG-D08WGA-EpuloA1</strain>
    </source>
</reference>
<dbReference type="Proteomes" id="UP000188637">
    <property type="component" value="Unassembled WGS sequence"/>
</dbReference>
<organism evidence="1 2">
    <name type="scientific">Candidatus Epulonipiscium fishelsonii</name>
    <dbReference type="NCBI Taxonomy" id="77094"/>
    <lineage>
        <taxon>Bacteria</taxon>
        <taxon>Bacillati</taxon>
        <taxon>Bacillota</taxon>
        <taxon>Clostridia</taxon>
        <taxon>Lachnospirales</taxon>
        <taxon>Lachnospiraceae</taxon>
        <taxon>Candidatus Epulonipiscium</taxon>
    </lineage>
</organism>
<name>A0ACC8X8S3_9FIRM</name>
<proteinExistence type="predicted"/>
<evidence type="ECO:0000313" key="2">
    <source>
        <dbReference type="Proteomes" id="UP000188637"/>
    </source>
</evidence>
<accession>A0ACC8X8S3</accession>
<comment type="caution">
    <text evidence="1">The sequence shown here is derived from an EMBL/GenBank/DDBJ whole genome shotgun (WGS) entry which is preliminary data.</text>
</comment>
<keyword evidence="2" id="KW-1185">Reference proteome</keyword>
<protein>
    <submittedName>
        <fullName evidence="1">Uncharacterized protein</fullName>
    </submittedName>
</protein>
<dbReference type="EMBL" id="LJHD01000291">
    <property type="protein sequence ID" value="ONI38432.1"/>
    <property type="molecule type" value="Genomic_DNA"/>
</dbReference>
<gene>
    <name evidence="1" type="ORF">AN640_02505</name>
</gene>